<evidence type="ECO:0000259" key="11">
    <source>
        <dbReference type="PROSITE" id="PS50110"/>
    </source>
</evidence>
<evidence type="ECO:0000256" key="7">
    <source>
        <dbReference type="ARBA" id="ARBA00023159"/>
    </source>
</evidence>
<dbReference type="InterPro" id="IPR001789">
    <property type="entry name" value="Sig_transdc_resp-reg_receiver"/>
</dbReference>
<evidence type="ECO:0000256" key="5">
    <source>
        <dbReference type="ARBA" id="ARBA00023015"/>
    </source>
</evidence>
<keyword evidence="4 9" id="KW-0902">Two-component regulatory system</keyword>
<keyword evidence="6 9" id="KW-0238">DNA-binding</keyword>
<feature type="modified residue" description="4-aspartylphosphate" evidence="10">
    <location>
        <position position="54"/>
    </location>
</feature>
<dbReference type="PANTHER" id="PTHR45526:SF1">
    <property type="entry name" value="TRANSCRIPTIONAL REGULATORY PROTEIN DCUR-RELATED"/>
    <property type="match status" value="1"/>
</dbReference>
<accession>A0A1M7YQ58</accession>
<dbReference type="InterPro" id="IPR024187">
    <property type="entry name" value="Sig_transdc_resp-reg_cit/mal"/>
</dbReference>
<protein>
    <recommendedName>
        <fullName evidence="9">Transcriptional regulatory protein</fullName>
    </recommendedName>
</protein>
<evidence type="ECO:0000313" key="13">
    <source>
        <dbReference type="Proteomes" id="UP000184600"/>
    </source>
</evidence>
<dbReference type="GO" id="GO:0003677">
    <property type="term" value="F:DNA binding"/>
    <property type="evidence" value="ECO:0007669"/>
    <property type="project" value="UniProtKB-KW"/>
</dbReference>
<dbReference type="Proteomes" id="UP000184600">
    <property type="component" value="Unassembled WGS sequence"/>
</dbReference>
<dbReference type="PANTHER" id="PTHR45526">
    <property type="entry name" value="TRANSCRIPTIONAL REGULATORY PROTEIN DPIA"/>
    <property type="match status" value="1"/>
</dbReference>
<dbReference type="GO" id="GO:0000156">
    <property type="term" value="F:phosphorelay response regulator activity"/>
    <property type="evidence" value="ECO:0007669"/>
    <property type="project" value="TreeGrafter"/>
</dbReference>
<keyword evidence="8 9" id="KW-0804">Transcription</keyword>
<evidence type="ECO:0000256" key="1">
    <source>
        <dbReference type="ARBA" id="ARBA00004496"/>
    </source>
</evidence>
<keyword evidence="5 9" id="KW-0805">Transcription regulation</keyword>
<keyword evidence="13" id="KW-1185">Reference proteome</keyword>
<reference evidence="13" key="1">
    <citation type="submission" date="2016-12" db="EMBL/GenBank/DDBJ databases">
        <authorList>
            <person name="Rodrigo-Torres L."/>
            <person name="Arahal R.D."/>
            <person name="Lucena T."/>
        </authorList>
    </citation>
    <scope>NUCLEOTIDE SEQUENCE [LARGE SCALE GENOMIC DNA]</scope>
</reference>
<dbReference type="Pfam" id="PF20714">
    <property type="entry name" value="HTH_64"/>
    <property type="match status" value="1"/>
</dbReference>
<comment type="subcellular location">
    <subcellularLocation>
        <location evidence="1 9">Cytoplasm</location>
    </subcellularLocation>
</comment>
<dbReference type="PIRSF" id="PIRSF006171">
    <property type="entry name" value="RR_citrat_malat"/>
    <property type="match status" value="1"/>
</dbReference>
<evidence type="ECO:0000256" key="9">
    <source>
        <dbReference type="PIRNR" id="PIRNR006171"/>
    </source>
</evidence>
<dbReference type="InterPro" id="IPR048714">
    <property type="entry name" value="DpiA-like_HTH"/>
</dbReference>
<dbReference type="GO" id="GO:0005737">
    <property type="term" value="C:cytoplasm"/>
    <property type="evidence" value="ECO:0007669"/>
    <property type="project" value="UniProtKB-SubCell"/>
</dbReference>
<dbReference type="EMBL" id="FRFG01000007">
    <property type="protein sequence ID" value="SHO54759.1"/>
    <property type="molecule type" value="Genomic_DNA"/>
</dbReference>
<evidence type="ECO:0000256" key="8">
    <source>
        <dbReference type="ARBA" id="ARBA00023163"/>
    </source>
</evidence>
<proteinExistence type="predicted"/>
<dbReference type="GO" id="GO:0003700">
    <property type="term" value="F:DNA-binding transcription factor activity"/>
    <property type="evidence" value="ECO:0007669"/>
    <property type="project" value="InterPro"/>
</dbReference>
<dbReference type="Gene3D" id="3.40.50.2300">
    <property type="match status" value="1"/>
</dbReference>
<evidence type="ECO:0000313" key="12">
    <source>
        <dbReference type="EMBL" id="SHO54759.1"/>
    </source>
</evidence>
<dbReference type="STRING" id="1117707.VQ7734_00477"/>
<evidence type="ECO:0000256" key="6">
    <source>
        <dbReference type="ARBA" id="ARBA00023125"/>
    </source>
</evidence>
<dbReference type="SMART" id="SM00448">
    <property type="entry name" value="REC"/>
    <property type="match status" value="1"/>
</dbReference>
<dbReference type="InterPro" id="IPR011006">
    <property type="entry name" value="CheY-like_superfamily"/>
</dbReference>
<dbReference type="AlphaFoldDB" id="A0A1M7YQ58"/>
<evidence type="ECO:0000256" key="4">
    <source>
        <dbReference type="ARBA" id="ARBA00023012"/>
    </source>
</evidence>
<dbReference type="InterPro" id="IPR051271">
    <property type="entry name" value="2C-system_Tx_regulators"/>
</dbReference>
<dbReference type="SUPFAM" id="SSF52172">
    <property type="entry name" value="CheY-like"/>
    <property type="match status" value="1"/>
</dbReference>
<feature type="domain" description="Response regulatory" evidence="11">
    <location>
        <begin position="3"/>
        <end position="119"/>
    </location>
</feature>
<gene>
    <name evidence="12" type="primary">citT</name>
    <name evidence="12" type="ORF">VQ7734_00477</name>
</gene>
<organism evidence="12 13">
    <name type="scientific">Vibrio quintilis</name>
    <dbReference type="NCBI Taxonomy" id="1117707"/>
    <lineage>
        <taxon>Bacteria</taxon>
        <taxon>Pseudomonadati</taxon>
        <taxon>Pseudomonadota</taxon>
        <taxon>Gammaproteobacteria</taxon>
        <taxon>Vibrionales</taxon>
        <taxon>Vibrionaceae</taxon>
        <taxon>Vibrio</taxon>
    </lineage>
</organism>
<keyword evidence="7 9" id="KW-0010">Activator</keyword>
<dbReference type="PROSITE" id="PS50110">
    <property type="entry name" value="RESPONSE_REGULATORY"/>
    <property type="match status" value="1"/>
</dbReference>
<dbReference type="Pfam" id="PF00072">
    <property type="entry name" value="Response_reg"/>
    <property type="match status" value="1"/>
</dbReference>
<sequence length="229" mass="25539">MIELLIADDDLQNAEIQRRFVERVDGFETRGVAHSLDELHDLMEVFQPDLVLLDNHFPTGTGIDLLKSWRAKDISTDIIMITASTEVSTLKSAMACGVFDYILKPLVFERLKRALEGYAGHYYKLQQMTALMQSDVDGLFHSPASAAPAAVSRLPKGIDGLTLDKIRRVLTTWDHQITAEALGQQIGASRTTARRYLEHLVSTGEVHAEVSYGSVGRPERQYLRKLSGV</sequence>
<name>A0A1M7YQ58_9VIBR</name>
<evidence type="ECO:0000256" key="10">
    <source>
        <dbReference type="PROSITE-ProRule" id="PRU00169"/>
    </source>
</evidence>
<dbReference type="OrthoDB" id="9802426at2"/>
<dbReference type="RefSeq" id="WP_073579668.1">
    <property type="nucleotide sequence ID" value="NZ_AP024897.1"/>
</dbReference>
<evidence type="ECO:0000256" key="3">
    <source>
        <dbReference type="ARBA" id="ARBA00022553"/>
    </source>
</evidence>
<keyword evidence="2 9" id="KW-0963">Cytoplasm</keyword>
<evidence type="ECO:0000256" key="2">
    <source>
        <dbReference type="ARBA" id="ARBA00022490"/>
    </source>
</evidence>
<keyword evidence="3 10" id="KW-0597">Phosphoprotein</keyword>